<proteinExistence type="inferred from homology"/>
<dbReference type="InterPro" id="IPR043129">
    <property type="entry name" value="ATPase_NBD"/>
</dbReference>
<dbReference type="PANTHER" id="PTHR18964:SF149">
    <property type="entry name" value="BIFUNCTIONAL UDP-N-ACETYLGLUCOSAMINE 2-EPIMERASE_N-ACETYLMANNOSAMINE KINASE"/>
    <property type="match status" value="1"/>
</dbReference>
<name>A0ABU5N2P9_9MICO</name>
<evidence type="ECO:0000313" key="3">
    <source>
        <dbReference type="Proteomes" id="UP001291912"/>
    </source>
</evidence>
<dbReference type="InterPro" id="IPR036388">
    <property type="entry name" value="WH-like_DNA-bd_sf"/>
</dbReference>
<comment type="similarity">
    <text evidence="1">Belongs to the ROK (NagC/XylR) family.</text>
</comment>
<dbReference type="Gene3D" id="1.10.10.10">
    <property type="entry name" value="Winged helix-like DNA-binding domain superfamily/Winged helix DNA-binding domain"/>
    <property type="match status" value="1"/>
</dbReference>
<dbReference type="Proteomes" id="UP001291912">
    <property type="component" value="Unassembled WGS sequence"/>
</dbReference>
<dbReference type="SUPFAM" id="SSF46785">
    <property type="entry name" value="Winged helix' DNA-binding domain"/>
    <property type="match status" value="1"/>
</dbReference>
<dbReference type="PANTHER" id="PTHR18964">
    <property type="entry name" value="ROK (REPRESSOR, ORF, KINASE) FAMILY"/>
    <property type="match status" value="1"/>
</dbReference>
<protein>
    <submittedName>
        <fullName evidence="2">ROK family transcriptional regulator</fullName>
    </submittedName>
</protein>
<dbReference type="Gene3D" id="3.30.420.40">
    <property type="match status" value="2"/>
</dbReference>
<dbReference type="RefSeq" id="WP_194423089.1">
    <property type="nucleotide sequence ID" value="NZ_BAAAPT010000001.1"/>
</dbReference>
<accession>A0ABU5N2P9</accession>
<dbReference type="InterPro" id="IPR036390">
    <property type="entry name" value="WH_DNA-bd_sf"/>
</dbReference>
<reference evidence="2 3" key="1">
    <citation type="submission" date="2023-10" db="EMBL/GenBank/DDBJ databases">
        <title>Microbacterium xanthum sp. nov., isolated from seaweed.</title>
        <authorList>
            <person name="Lee S.D."/>
        </authorList>
    </citation>
    <scope>NUCLEOTIDE SEQUENCE [LARGE SCALE GENOMIC DNA]</scope>
    <source>
        <strain evidence="2 3">KCTC 19124</strain>
    </source>
</reference>
<dbReference type="InterPro" id="IPR000600">
    <property type="entry name" value="ROK"/>
</dbReference>
<organism evidence="2 3">
    <name type="scientific">Microbacterium aquimaris</name>
    <dbReference type="NCBI Taxonomy" id="459816"/>
    <lineage>
        <taxon>Bacteria</taxon>
        <taxon>Bacillati</taxon>
        <taxon>Actinomycetota</taxon>
        <taxon>Actinomycetes</taxon>
        <taxon>Micrococcales</taxon>
        <taxon>Microbacteriaceae</taxon>
        <taxon>Microbacterium</taxon>
    </lineage>
</organism>
<dbReference type="Pfam" id="PF00480">
    <property type="entry name" value="ROK"/>
    <property type="match status" value="1"/>
</dbReference>
<evidence type="ECO:0000313" key="2">
    <source>
        <dbReference type="EMBL" id="MDZ8160356.1"/>
    </source>
</evidence>
<sequence>MSNRVDRDGVSLNGVILRTLRDVGPLSRVELTRRTRLSAATITRRITTLLAEGTVKEEDVVNEGALGRPAVAVALSRAANRVIAVQIGVGTATTAVVDVLGGVDQVDTFAYDTSLPATAVISRVADAVRDLRDPATVAVGVAVPGPVDESGRRMLMPINLAWRDVPIADQLEQELGLPVVAEHNVRSMALAEARFGAGRSRRSVGFIYAGAGIGAGLVVDGSPLTVGVHGAIELGHLRVDPGGAACVCGGRGCLETVASAEALRRRHDALRIATAPGTHPLVTLCASEAEEARRDASRVLTHLATGVSTVSNLMNPELLLLGGGLADLPPDSLDELIAQSRNATFPLIRDSIDIRASRLGATAAVIGAASAALDRILYS</sequence>
<evidence type="ECO:0000256" key="1">
    <source>
        <dbReference type="ARBA" id="ARBA00006479"/>
    </source>
</evidence>
<dbReference type="EMBL" id="JAWJYN010000001">
    <property type="protein sequence ID" value="MDZ8160356.1"/>
    <property type="molecule type" value="Genomic_DNA"/>
</dbReference>
<comment type="caution">
    <text evidence="2">The sequence shown here is derived from an EMBL/GenBank/DDBJ whole genome shotgun (WGS) entry which is preliminary data.</text>
</comment>
<dbReference type="SUPFAM" id="SSF53067">
    <property type="entry name" value="Actin-like ATPase domain"/>
    <property type="match status" value="1"/>
</dbReference>
<keyword evidence="3" id="KW-1185">Reference proteome</keyword>
<gene>
    <name evidence="2" type="ORF">R2Q92_00795</name>
</gene>